<dbReference type="Gene3D" id="1.10.10.160">
    <property type="match status" value="1"/>
</dbReference>
<keyword evidence="2 11" id="KW-0235">DNA replication</keyword>
<dbReference type="PROSITE" id="PS51217">
    <property type="entry name" value="UVRD_HELICASE_CTER"/>
    <property type="match status" value="1"/>
</dbReference>
<name>A0A378XI44_9BURK</name>
<dbReference type="EMBL" id="CP065725">
    <property type="protein sequence ID" value="QPT39292.1"/>
    <property type="molecule type" value="Genomic_DNA"/>
</dbReference>
<proteinExistence type="inferred from homology"/>
<dbReference type="HAMAP" id="MF_01920">
    <property type="entry name" value="Helicase_Rep"/>
    <property type="match status" value="1"/>
</dbReference>
<dbReference type="GO" id="GO:0000725">
    <property type="term" value="P:recombinational repair"/>
    <property type="evidence" value="ECO:0007669"/>
    <property type="project" value="TreeGrafter"/>
</dbReference>
<comment type="subunit">
    <text evidence="11">Homodimer.</text>
</comment>
<keyword evidence="5 11" id="KW-0347">Helicase</keyword>
<dbReference type="InterPro" id="IPR027417">
    <property type="entry name" value="P-loop_NTPase"/>
</dbReference>
<dbReference type="InterPro" id="IPR014017">
    <property type="entry name" value="DNA_helicase_UvrD-like_C"/>
</dbReference>
<evidence type="ECO:0000256" key="12">
    <source>
        <dbReference type="PROSITE-ProRule" id="PRU00560"/>
    </source>
</evidence>
<comment type="catalytic activity">
    <reaction evidence="10 11">
        <text>ATP + H2O = ADP + phosphate + H(+)</text>
        <dbReference type="Rhea" id="RHEA:13065"/>
        <dbReference type="ChEBI" id="CHEBI:15377"/>
        <dbReference type="ChEBI" id="CHEBI:15378"/>
        <dbReference type="ChEBI" id="CHEBI:30616"/>
        <dbReference type="ChEBI" id="CHEBI:43474"/>
        <dbReference type="ChEBI" id="CHEBI:456216"/>
        <dbReference type="EC" id="5.6.2.4"/>
    </reaction>
</comment>
<evidence type="ECO:0000256" key="9">
    <source>
        <dbReference type="ARBA" id="ARBA00034617"/>
    </source>
</evidence>
<dbReference type="InterPro" id="IPR014016">
    <property type="entry name" value="UvrD-like_ATP-bd"/>
</dbReference>
<comment type="catalytic activity">
    <reaction evidence="9 11">
        <text>Couples ATP hydrolysis with the unwinding of duplex DNA by translocating in the 3'-5' direction.</text>
        <dbReference type="EC" id="5.6.2.4"/>
    </reaction>
</comment>
<accession>A0A378XI44</accession>
<evidence type="ECO:0000256" key="8">
    <source>
        <dbReference type="ARBA" id="ARBA00023235"/>
    </source>
</evidence>
<dbReference type="InterPro" id="IPR013986">
    <property type="entry name" value="DExx_box_DNA_helicase_dom_sf"/>
</dbReference>
<evidence type="ECO:0000259" key="14">
    <source>
        <dbReference type="PROSITE" id="PS51217"/>
    </source>
</evidence>
<keyword evidence="6 11" id="KW-0067">ATP-binding</keyword>
<evidence type="ECO:0000256" key="7">
    <source>
        <dbReference type="ARBA" id="ARBA00023125"/>
    </source>
</evidence>
<dbReference type="PROSITE" id="PS51198">
    <property type="entry name" value="UVRD_HELICASE_ATP_BIND"/>
    <property type="match status" value="1"/>
</dbReference>
<reference evidence="15 18" key="2">
    <citation type="submission" date="2020-12" db="EMBL/GenBank/DDBJ databases">
        <title>FDA dAtabase for Regulatory Grade micrObial Sequences (FDA-ARGOS): Supporting development and validation of Infectious Disease Dx tests.</title>
        <authorList>
            <person name="Sproer C."/>
            <person name="Gronow S."/>
            <person name="Severitt S."/>
            <person name="Schroder I."/>
            <person name="Tallon L."/>
            <person name="Sadzewicz L."/>
            <person name="Zhao X."/>
            <person name="Boylan J."/>
            <person name="Ott S."/>
            <person name="Bowen H."/>
            <person name="Vavikolanu K."/>
            <person name="Mehta A."/>
            <person name="Aluvathingal J."/>
            <person name="Nadendla S."/>
            <person name="Lowell S."/>
            <person name="Myers T."/>
            <person name="Yan Y."/>
            <person name="Sichtig H."/>
        </authorList>
    </citation>
    <scope>NUCLEOTIDE SEQUENCE [LARGE SCALE GENOMIC DNA]</scope>
    <source>
        <strain evidence="15 18">FDAARGOS_872</strain>
    </source>
</reference>
<dbReference type="Pfam" id="PF13361">
    <property type="entry name" value="UvrD_C"/>
    <property type="match status" value="1"/>
</dbReference>
<feature type="binding site" evidence="11">
    <location>
        <position position="288"/>
    </location>
    <ligand>
        <name>ATP</name>
        <dbReference type="ChEBI" id="CHEBI:30616"/>
    </ligand>
</feature>
<organism evidence="16 17">
    <name type="scientific">Oligella ureolytica</name>
    <dbReference type="NCBI Taxonomy" id="90244"/>
    <lineage>
        <taxon>Bacteria</taxon>
        <taxon>Pseudomonadati</taxon>
        <taxon>Pseudomonadota</taxon>
        <taxon>Betaproteobacteria</taxon>
        <taxon>Burkholderiales</taxon>
        <taxon>Alcaligenaceae</taxon>
        <taxon>Oligella</taxon>
    </lineage>
</organism>
<evidence type="ECO:0000256" key="11">
    <source>
        <dbReference type="HAMAP-Rule" id="MF_01920"/>
    </source>
</evidence>
<dbReference type="Gene3D" id="3.40.50.300">
    <property type="entry name" value="P-loop containing nucleotide triphosphate hydrolases"/>
    <property type="match status" value="2"/>
</dbReference>
<evidence type="ECO:0000256" key="2">
    <source>
        <dbReference type="ARBA" id="ARBA00022705"/>
    </source>
</evidence>
<evidence type="ECO:0000313" key="17">
    <source>
        <dbReference type="Proteomes" id="UP000254603"/>
    </source>
</evidence>
<dbReference type="InterPro" id="IPR000212">
    <property type="entry name" value="DNA_helicase_UvrD/REP"/>
</dbReference>
<evidence type="ECO:0000313" key="16">
    <source>
        <dbReference type="EMBL" id="SUA55535.1"/>
    </source>
</evidence>
<dbReference type="GO" id="GO:0005829">
    <property type="term" value="C:cytosol"/>
    <property type="evidence" value="ECO:0007669"/>
    <property type="project" value="TreeGrafter"/>
</dbReference>
<evidence type="ECO:0000256" key="5">
    <source>
        <dbReference type="ARBA" id="ARBA00022806"/>
    </source>
</evidence>
<dbReference type="Proteomes" id="UP000594903">
    <property type="component" value="Chromosome"/>
</dbReference>
<dbReference type="GO" id="GO:0043138">
    <property type="term" value="F:3'-5' DNA helicase activity"/>
    <property type="evidence" value="ECO:0007669"/>
    <property type="project" value="UniProtKB-UniRule"/>
</dbReference>
<dbReference type="EC" id="5.6.2.4" evidence="11"/>
<evidence type="ECO:0000256" key="4">
    <source>
        <dbReference type="ARBA" id="ARBA00022801"/>
    </source>
</evidence>
<dbReference type="Gene3D" id="1.10.486.10">
    <property type="entry name" value="PCRA, domain 4"/>
    <property type="match status" value="1"/>
</dbReference>
<dbReference type="SUPFAM" id="SSF52540">
    <property type="entry name" value="P-loop containing nucleoside triphosphate hydrolases"/>
    <property type="match status" value="1"/>
</dbReference>
<evidence type="ECO:0000313" key="18">
    <source>
        <dbReference type="Proteomes" id="UP000594903"/>
    </source>
</evidence>
<dbReference type="GO" id="GO:0003697">
    <property type="term" value="F:single-stranded DNA binding"/>
    <property type="evidence" value="ECO:0007669"/>
    <property type="project" value="UniProtKB-UniRule"/>
</dbReference>
<dbReference type="PANTHER" id="PTHR11070:SF64">
    <property type="entry name" value="ATP-DEPENDENT DNA HELICASE REP"/>
    <property type="match status" value="1"/>
</dbReference>
<comment type="similarity">
    <text evidence="1 11">Belongs to the helicase family. UvrD subfamily.</text>
</comment>
<keyword evidence="4 11" id="KW-0378">Hydrolase</keyword>
<dbReference type="STRING" id="1122619.GCA_000373745_01961"/>
<evidence type="ECO:0000256" key="1">
    <source>
        <dbReference type="ARBA" id="ARBA00009922"/>
    </source>
</evidence>
<dbReference type="GO" id="GO:0006260">
    <property type="term" value="P:DNA replication"/>
    <property type="evidence" value="ECO:0007669"/>
    <property type="project" value="UniProtKB-UniRule"/>
</dbReference>
<comment type="function">
    <text evidence="11">Rep helicase is a single-stranded DNA-dependent ATPase involved in DNA replication; it can initiate unwinding at a nick in the DNA. It binds to the single-stranded DNA and acts in a progressive fashion along the DNA in the 3' to 5' direction.</text>
</comment>
<evidence type="ECO:0000256" key="6">
    <source>
        <dbReference type="ARBA" id="ARBA00022840"/>
    </source>
</evidence>
<gene>
    <name evidence="11 16" type="primary">rep</name>
    <name evidence="15" type="ORF">I6G29_08910</name>
    <name evidence="16" type="ORF">NCTC11997_01846</name>
</gene>
<dbReference type="EMBL" id="UGSB01000001">
    <property type="protein sequence ID" value="SUA55535.1"/>
    <property type="molecule type" value="Genomic_DNA"/>
</dbReference>
<evidence type="ECO:0000259" key="13">
    <source>
        <dbReference type="PROSITE" id="PS51198"/>
    </source>
</evidence>
<keyword evidence="18" id="KW-1185">Reference proteome</keyword>
<protein>
    <recommendedName>
        <fullName evidence="11">ATP-dependent DNA helicase Rep</fullName>
        <ecNumber evidence="11">5.6.2.4</ecNumber>
    </recommendedName>
    <alternativeName>
        <fullName evidence="11">DNA 3'-5' helicase Rep</fullName>
    </alternativeName>
</protein>
<keyword evidence="7 11" id="KW-0238">DNA-binding</keyword>
<dbReference type="PANTHER" id="PTHR11070">
    <property type="entry name" value="UVRD / RECB / PCRA DNA HELICASE FAMILY MEMBER"/>
    <property type="match status" value="1"/>
</dbReference>
<reference evidence="16 17" key="1">
    <citation type="submission" date="2018-06" db="EMBL/GenBank/DDBJ databases">
        <authorList>
            <consortium name="Pathogen Informatics"/>
            <person name="Doyle S."/>
        </authorList>
    </citation>
    <scope>NUCLEOTIDE SEQUENCE [LARGE SCALE GENOMIC DNA]</scope>
    <source>
        <strain evidence="16 17">NCTC11997</strain>
    </source>
</reference>
<feature type="domain" description="UvrD-like helicase ATP-binding" evidence="13">
    <location>
        <begin position="14"/>
        <end position="290"/>
    </location>
</feature>
<dbReference type="OrthoDB" id="5905204at2"/>
<dbReference type="CDD" id="cd17932">
    <property type="entry name" value="DEXQc_UvrD"/>
    <property type="match status" value="1"/>
</dbReference>
<sequence>MSTPPFASLSTQIQGLNPMQQEAVLYLDGPCLVLAGAGSGKTRVITQKIAYLLNTCGYSAKGVLALTFTNKAAKEMVERLKPLVEPSLIKGLTVCTFHALGVRFLREEAQFAGLKRGFSILDATDAASIIQEMLSTTDKGRIRAVQQVISLWKNQLIMPDQAETLAQTPDEQDAAKLYRSYEATLKAYQAVDFDDLILLPVMLMREHEEVRERWQKRITYLLVDEYQDTNACQYEWVKLLTDFRQMFTAVGDDDQAIYAWRGATVENLSRLMTDYQKIKLIKLEQNYRSVGRILEAANNVIAHNPNVFSKKLWSAFEEGSPVQVVKMENDKAEAETVAMRITQARFQQRADWKDFAVLYRGNHQARVIEQAFREMHIPYVIAGGQSFFDKAEVRDILAYLRLLVNEEDDPAFIRAVTTPKRGIGQATLTGLGELASAKGVSLYEAIFEDELINHINEKQFQALRSFAHVIENIRWQANRGRSPVRAVDLLSNPELYRSEERKAPALLDELMSFINYERYLYETLEERSALSRWQNVQELITWLKSKALEEDMDFMQLVQRIALITMLERSEDEEEIDAVKLSTVHASKGLEYPYVHLIGAEEGLLPHLGKDDEYGDPNKEDGGYSDRIQEERRLMYVAITRAQKHLTVTWCKKRRRAREDIICEPSRFIVEMGLESGVEVEKYPFQGMSPQERLMRLREMLTQKNS</sequence>
<evidence type="ECO:0000256" key="10">
    <source>
        <dbReference type="ARBA" id="ARBA00048988"/>
    </source>
</evidence>
<feature type="binding site" evidence="12">
    <location>
        <begin position="35"/>
        <end position="42"/>
    </location>
    <ligand>
        <name>ATP</name>
        <dbReference type="ChEBI" id="CHEBI:30616"/>
    </ligand>
</feature>
<evidence type="ECO:0000313" key="15">
    <source>
        <dbReference type="EMBL" id="QPT39292.1"/>
    </source>
</evidence>
<keyword evidence="3 11" id="KW-0547">Nucleotide-binding</keyword>
<dbReference type="Proteomes" id="UP000254603">
    <property type="component" value="Unassembled WGS sequence"/>
</dbReference>
<evidence type="ECO:0000256" key="3">
    <source>
        <dbReference type="ARBA" id="ARBA00022741"/>
    </source>
</evidence>
<feature type="domain" description="UvrD-like helicase C-terminal" evidence="14">
    <location>
        <begin position="291"/>
        <end position="589"/>
    </location>
</feature>
<dbReference type="InterPro" id="IPR005752">
    <property type="entry name" value="Helicase_Rep"/>
</dbReference>
<dbReference type="GO" id="GO:0005524">
    <property type="term" value="F:ATP binding"/>
    <property type="evidence" value="ECO:0007669"/>
    <property type="project" value="UniProtKB-UniRule"/>
</dbReference>
<keyword evidence="8 11" id="KW-0413">Isomerase</keyword>
<dbReference type="Pfam" id="PF00580">
    <property type="entry name" value="UvrD-helicase"/>
    <property type="match status" value="1"/>
</dbReference>
<dbReference type="RefSeq" id="WP_018575140.1">
    <property type="nucleotide sequence ID" value="NZ_CP065725.1"/>
</dbReference>
<dbReference type="GO" id="GO:0016787">
    <property type="term" value="F:hydrolase activity"/>
    <property type="evidence" value="ECO:0007669"/>
    <property type="project" value="UniProtKB-UniRule"/>
</dbReference>
<dbReference type="AlphaFoldDB" id="A0A378XI44"/>